<reference evidence="4 5" key="1">
    <citation type="submission" date="2023-11" db="EMBL/GenBank/DDBJ databases">
        <title>Arctic aerobic anoxygenic photoheterotroph Sediminicoccus rosea KRV36 adapts its photosynthesis to long days of polar summer.</title>
        <authorList>
            <person name="Tomasch J."/>
            <person name="Kopejtka K."/>
            <person name="Bily T."/>
            <person name="Gardiner A.T."/>
            <person name="Gardian Z."/>
            <person name="Shivaramu S."/>
            <person name="Koblizek M."/>
            <person name="Engelhardt F."/>
            <person name="Kaftan D."/>
        </authorList>
    </citation>
    <scope>NUCLEOTIDE SEQUENCE [LARGE SCALE GENOMIC DNA]</scope>
    <source>
        <strain evidence="4 5">R-30</strain>
    </source>
</reference>
<keyword evidence="2" id="KW-0067">ATP-binding</keyword>
<organism evidence="4 5">
    <name type="scientific">Sediminicoccus rosea</name>
    <dbReference type="NCBI Taxonomy" id="1225128"/>
    <lineage>
        <taxon>Bacteria</taxon>
        <taxon>Pseudomonadati</taxon>
        <taxon>Pseudomonadota</taxon>
        <taxon>Alphaproteobacteria</taxon>
        <taxon>Acetobacterales</taxon>
        <taxon>Roseomonadaceae</taxon>
        <taxon>Sediminicoccus</taxon>
    </lineage>
</organism>
<accession>A0ABZ0PDY2</accession>
<name>A0ABZ0PDY2_9PROT</name>
<evidence type="ECO:0000256" key="1">
    <source>
        <dbReference type="ARBA" id="ARBA00022741"/>
    </source>
</evidence>
<dbReference type="PANTHER" id="PTHR43384">
    <property type="entry name" value="SEPTUM SITE-DETERMINING PROTEIN MIND HOMOLOG, CHLOROPLASTIC-RELATED"/>
    <property type="match status" value="1"/>
</dbReference>
<dbReference type="PANTHER" id="PTHR43384:SF6">
    <property type="entry name" value="SEPTUM SITE-DETERMINING PROTEIN MIND HOMOLOG, CHLOROPLASTIC"/>
    <property type="match status" value="1"/>
</dbReference>
<dbReference type="Proteomes" id="UP001305521">
    <property type="component" value="Chromosome"/>
</dbReference>
<dbReference type="SUPFAM" id="SSF52540">
    <property type="entry name" value="P-loop containing nucleoside triphosphate hydrolases"/>
    <property type="match status" value="1"/>
</dbReference>
<gene>
    <name evidence="4" type="ORF">R9Z33_17575</name>
</gene>
<dbReference type="InterPro" id="IPR027417">
    <property type="entry name" value="P-loop_NTPase"/>
</dbReference>
<protein>
    <recommendedName>
        <fullName evidence="6">Pilus assembly protein CpaE</fullName>
    </recommendedName>
</protein>
<dbReference type="RefSeq" id="WP_318647871.1">
    <property type="nucleotide sequence ID" value="NZ_CP137852.1"/>
</dbReference>
<dbReference type="InterPro" id="IPR050625">
    <property type="entry name" value="ParA/MinD_ATPase"/>
</dbReference>
<evidence type="ECO:0000313" key="4">
    <source>
        <dbReference type="EMBL" id="WPB83914.1"/>
    </source>
</evidence>
<keyword evidence="5" id="KW-1185">Reference proteome</keyword>
<dbReference type="EMBL" id="CP137852">
    <property type="protein sequence ID" value="WPB83914.1"/>
    <property type="molecule type" value="Genomic_DNA"/>
</dbReference>
<evidence type="ECO:0000256" key="2">
    <source>
        <dbReference type="ARBA" id="ARBA00022840"/>
    </source>
</evidence>
<proteinExistence type="predicted"/>
<dbReference type="Gene3D" id="3.40.50.2300">
    <property type="match status" value="1"/>
</dbReference>
<evidence type="ECO:0000256" key="3">
    <source>
        <dbReference type="SAM" id="MobiDB-lite"/>
    </source>
</evidence>
<feature type="compositionally biased region" description="Basic and acidic residues" evidence="3">
    <location>
        <begin position="1"/>
        <end position="13"/>
    </location>
</feature>
<evidence type="ECO:0008006" key="6">
    <source>
        <dbReference type="Google" id="ProtNLM"/>
    </source>
</evidence>
<dbReference type="Gene3D" id="3.40.50.300">
    <property type="entry name" value="P-loop containing nucleotide triphosphate hydrolases"/>
    <property type="match status" value="1"/>
</dbReference>
<feature type="region of interest" description="Disordered" evidence="3">
    <location>
        <begin position="1"/>
        <end position="22"/>
    </location>
</feature>
<keyword evidence="1" id="KW-0547">Nucleotide-binding</keyword>
<evidence type="ECO:0000313" key="5">
    <source>
        <dbReference type="Proteomes" id="UP001305521"/>
    </source>
</evidence>
<sequence length="418" mass="44352">MRTEQRPVHEAPDIARGGAAEGRGAGRRAQLLAFVTDEESEAALRGGLNLPSGQLQLRRGHALVAAAMLEREPAPETLLVDISGLADPLGALEALAHVCTPDVGVIVIGERTDIGFYRQLTRDLMIAEYLAKPITRDLAARLVAPHLLRDAGQVAAARRSGQVVAVCGVRGGSGATTVAVNLALQMADVARGHVALLDLHLRGGTAGLMLGVQASTGLRVALEDPERVDSLFLDRVVIPIEERLRLIAADEPLESAPAPTEEGVRRLVEMLQQRFNQVVIDMPMPPGKAERAALDMARHVVLVMSPDVAGIRDAIAARKLLPAEGALRAMTVLNRAGLPGGLTLKLVEQGLGAAPDLVIPDLPQLLPRAANLGQPALRQSVQLRRALAPLTREITAVRAPAEGAGSWLARQFARWRAA</sequence>